<feature type="compositionally biased region" description="Polar residues" evidence="1">
    <location>
        <begin position="37"/>
        <end position="60"/>
    </location>
</feature>
<dbReference type="PANTHER" id="PTHR46333:SF2">
    <property type="entry name" value="CYTOKINESIS PROTEIN 3"/>
    <property type="match status" value="1"/>
</dbReference>
<feature type="compositionally biased region" description="Low complexity" evidence="1">
    <location>
        <begin position="61"/>
        <end position="84"/>
    </location>
</feature>
<dbReference type="GO" id="GO:0005737">
    <property type="term" value="C:cytoplasm"/>
    <property type="evidence" value="ECO:0007669"/>
    <property type="project" value="TreeGrafter"/>
</dbReference>
<dbReference type="InterPro" id="IPR038765">
    <property type="entry name" value="Papain-like_cys_pep_sf"/>
</dbReference>
<dbReference type="Gene3D" id="3.10.620.30">
    <property type="match status" value="1"/>
</dbReference>
<accession>A0A084EM14</accession>
<dbReference type="SMART" id="SM00460">
    <property type="entry name" value="TGc"/>
    <property type="match status" value="1"/>
</dbReference>
<dbReference type="SUPFAM" id="SSF54001">
    <property type="entry name" value="Cysteine proteinases"/>
    <property type="match status" value="1"/>
</dbReference>
<comment type="caution">
    <text evidence="3">The sequence shown here is derived from an EMBL/GenBank/DDBJ whole genome shotgun (WGS) entry which is preliminary data.</text>
</comment>
<dbReference type="PROSITE" id="PS51257">
    <property type="entry name" value="PROKAR_LIPOPROTEIN"/>
    <property type="match status" value="1"/>
</dbReference>
<dbReference type="Pfam" id="PF01841">
    <property type="entry name" value="Transglut_core"/>
    <property type="match status" value="1"/>
</dbReference>
<gene>
    <name evidence="3" type="ORF">MCAPa_4950</name>
</gene>
<name>A0A084EM14_MYCCA</name>
<reference evidence="3 4" key="1">
    <citation type="submission" date="2014-02" db="EMBL/GenBank/DDBJ databases">
        <title>Genome sequence of Mycoplasma capricolum subsp. capricolum strain 14232.</title>
        <authorList>
            <person name="Sirand-Pugnet P."/>
            <person name="Breton M."/>
            <person name="Dordet-Frisoni E."/>
            <person name="Baranowski E."/>
            <person name="Barre A."/>
            <person name="Couture C."/>
            <person name="Dupuy V."/>
            <person name="Gaurivaud P."/>
            <person name="Jacob D."/>
            <person name="Lemaitre C."/>
            <person name="Manso-Silvan L."/>
            <person name="Nikolski M."/>
            <person name="Nouvel L.-X."/>
            <person name="Poumarat F."/>
            <person name="Tardy F."/>
            <person name="Thebault P."/>
            <person name="Theil S."/>
            <person name="Citti C."/>
            <person name="Thiaucourt F."/>
            <person name="Blanchard A."/>
        </authorList>
    </citation>
    <scope>NUCLEOTIDE SEQUENCE [LARGE SCALE GENOMIC DNA]</scope>
    <source>
        <strain evidence="3 4">14232</strain>
    </source>
</reference>
<dbReference type="InterPro" id="IPR002931">
    <property type="entry name" value="Transglutaminase-like"/>
</dbReference>
<dbReference type="EMBL" id="JFDO01000017">
    <property type="protein sequence ID" value="KEZ19006.1"/>
    <property type="molecule type" value="Genomic_DNA"/>
</dbReference>
<sequence>MKKLQKYIKWLSLGSVVVLTSTTISCNVNTSSRNIFEIPTSNKRPKTPNSHSNSTNDLTPENSNIQPNNYENNNNSNSNSNQDNNNEHSNNETVTPYVENNTETNNTFINNQTYFSTISNLDYNLTSLENNYLKYEDNEFKPLDVNEQNTKELLLSDKLPLSFYSHPKYRQEKQNIFLKPNESTKLKLIDSQENREITSGVKWYQRLRYPSSEILTAEDDRNDKLKLSNDGIVTGKIHQKENDPTTLVWAEYKGYFYPFFVEVPSEHHFKGETDKEKAREVAKKLAEKWKDLPVLEKLTKAYEWMTKEVKYDPNYKTNSLFKDQTAYSALVEKCTVCTGYAKGFKMIMDELSIPCRVMEGQSTRDFSAARHAWNLVEIDGEWYHVDPTSDRTDTDATFNFFLNSNDDFSSKDSFQRDLGIYGTRFRNYKNKDFVHSKEDVLALIDNQSSENNNKIEWLELTSDNFINVNKALEERNLEIKKFNYLESKLPFKKVKYTIQDKNSTDIKTINVNVKKEEVSNNHLGKYALKITMNPEDRINDLKPKNFNIKNAMVKEAKKVSDGYILFLDHFNAFGNVEVELQSIKRQGYKFNLDQNKFIFNVEKHQKPNVSLKIDTNNRITIIGSKKGMQYRSNLNKWTDITSDNFVINNPSIGKLSIRWADYNNKFASDIQIFEIKKAEEVINKVKLVNHNMLIGLDYSMEYKKEESNTWTKVTSKVLKNLSIGTYLIRTSAFDSTLASDISKVEIK</sequence>
<dbReference type="PANTHER" id="PTHR46333">
    <property type="entry name" value="CYTOKINESIS PROTEIN 3"/>
    <property type="match status" value="1"/>
</dbReference>
<evidence type="ECO:0000256" key="1">
    <source>
        <dbReference type="SAM" id="MobiDB-lite"/>
    </source>
</evidence>
<evidence type="ECO:0000259" key="2">
    <source>
        <dbReference type="SMART" id="SM00460"/>
    </source>
</evidence>
<evidence type="ECO:0000313" key="3">
    <source>
        <dbReference type="EMBL" id="KEZ19006.1"/>
    </source>
</evidence>
<feature type="region of interest" description="Disordered" evidence="1">
    <location>
        <begin position="37"/>
        <end position="98"/>
    </location>
</feature>
<protein>
    <recommendedName>
        <fullName evidence="2">Transglutaminase-like domain-containing protein</fullName>
    </recommendedName>
</protein>
<dbReference type="InterPro" id="IPR052557">
    <property type="entry name" value="CAP/Cytokinesis_protein"/>
</dbReference>
<dbReference type="NCBIfam" id="NF045980">
    <property type="entry name" value="MAG6410_fam_LP"/>
    <property type="match status" value="1"/>
</dbReference>
<proteinExistence type="predicted"/>
<dbReference type="Proteomes" id="UP000028533">
    <property type="component" value="Unassembled WGS sequence"/>
</dbReference>
<organism evidence="3 4">
    <name type="scientific">Mycoplasma capricolum subsp. capricolum 14232</name>
    <dbReference type="NCBI Taxonomy" id="1188238"/>
    <lineage>
        <taxon>Bacteria</taxon>
        <taxon>Bacillati</taxon>
        <taxon>Mycoplasmatota</taxon>
        <taxon>Mollicutes</taxon>
        <taxon>Mycoplasmataceae</taxon>
        <taxon>Mycoplasma</taxon>
    </lineage>
</organism>
<dbReference type="RefSeq" id="WP_036431934.1">
    <property type="nucleotide sequence ID" value="NZ_JFDO01000017.1"/>
</dbReference>
<dbReference type="AlphaFoldDB" id="A0A084EM14"/>
<feature type="domain" description="Transglutaminase-like" evidence="2">
    <location>
        <begin position="329"/>
        <end position="389"/>
    </location>
</feature>
<evidence type="ECO:0000313" key="4">
    <source>
        <dbReference type="Proteomes" id="UP000028533"/>
    </source>
</evidence>